<dbReference type="AlphaFoldDB" id="A0AAD2H5L9"/>
<accession>A0AAD2H5L9</accession>
<reference evidence="1" key="1">
    <citation type="submission" date="2023-11" db="EMBL/GenBank/DDBJ databases">
        <authorList>
            <person name="De Vega J J."/>
            <person name="De Vega J J."/>
        </authorList>
    </citation>
    <scope>NUCLEOTIDE SEQUENCE</scope>
</reference>
<evidence type="ECO:0000313" key="1">
    <source>
        <dbReference type="EMBL" id="CAK5268549.1"/>
    </source>
</evidence>
<dbReference type="Proteomes" id="UP001295794">
    <property type="component" value="Unassembled WGS sequence"/>
</dbReference>
<protein>
    <submittedName>
        <fullName evidence="1">Uncharacterized protein</fullName>
    </submittedName>
</protein>
<proteinExistence type="predicted"/>
<evidence type="ECO:0000313" key="2">
    <source>
        <dbReference type="Proteomes" id="UP001295794"/>
    </source>
</evidence>
<sequence>MRRTKSFSLHSPVPLLYRLGVVNTLGALDPREPSRTRGQQFLALGTPQPTSHSTLTHLRGPDKHPAAAHFKFPQTHVLMSIRSYVCTALNEQQFPYKLHFDYQGLHRHANICEDSSIVTWQTFTASSMAMLRSF</sequence>
<comment type="caution">
    <text evidence="1">The sequence shown here is derived from an EMBL/GenBank/DDBJ whole genome shotgun (WGS) entry which is preliminary data.</text>
</comment>
<gene>
    <name evidence="1" type="ORF">MYCIT1_LOCUS11806</name>
</gene>
<organism evidence="1 2">
    <name type="scientific">Mycena citricolor</name>
    <dbReference type="NCBI Taxonomy" id="2018698"/>
    <lineage>
        <taxon>Eukaryota</taxon>
        <taxon>Fungi</taxon>
        <taxon>Dikarya</taxon>
        <taxon>Basidiomycota</taxon>
        <taxon>Agaricomycotina</taxon>
        <taxon>Agaricomycetes</taxon>
        <taxon>Agaricomycetidae</taxon>
        <taxon>Agaricales</taxon>
        <taxon>Marasmiineae</taxon>
        <taxon>Mycenaceae</taxon>
        <taxon>Mycena</taxon>
    </lineage>
</organism>
<keyword evidence="2" id="KW-1185">Reference proteome</keyword>
<name>A0AAD2H5L9_9AGAR</name>
<dbReference type="EMBL" id="CAVNYO010000138">
    <property type="protein sequence ID" value="CAK5268549.1"/>
    <property type="molecule type" value="Genomic_DNA"/>
</dbReference>